<evidence type="ECO:0000313" key="3">
    <source>
        <dbReference type="Proteomes" id="UP000028999"/>
    </source>
</evidence>
<protein>
    <submittedName>
        <fullName evidence="2">BnaCnng57470D protein</fullName>
    </submittedName>
</protein>
<accession>A0A078JNK3</accession>
<keyword evidence="3" id="KW-1185">Reference proteome</keyword>
<proteinExistence type="predicted"/>
<organism evidence="2 3">
    <name type="scientific">Brassica napus</name>
    <name type="common">Rape</name>
    <dbReference type="NCBI Taxonomy" id="3708"/>
    <lineage>
        <taxon>Eukaryota</taxon>
        <taxon>Viridiplantae</taxon>
        <taxon>Streptophyta</taxon>
        <taxon>Embryophyta</taxon>
        <taxon>Tracheophyta</taxon>
        <taxon>Spermatophyta</taxon>
        <taxon>Magnoliopsida</taxon>
        <taxon>eudicotyledons</taxon>
        <taxon>Gunneridae</taxon>
        <taxon>Pentapetalae</taxon>
        <taxon>rosids</taxon>
        <taxon>malvids</taxon>
        <taxon>Brassicales</taxon>
        <taxon>Brassicaceae</taxon>
        <taxon>Brassiceae</taxon>
        <taxon>Brassica</taxon>
    </lineage>
</organism>
<evidence type="ECO:0000256" key="1">
    <source>
        <dbReference type="SAM" id="MobiDB-lite"/>
    </source>
</evidence>
<dbReference type="PaxDb" id="3708-A0A078JNK3"/>
<dbReference type="Proteomes" id="UP000028999">
    <property type="component" value="Unassembled WGS sequence"/>
</dbReference>
<dbReference type="EMBL" id="LK036818">
    <property type="protein sequence ID" value="CDY68070.1"/>
    <property type="molecule type" value="Genomic_DNA"/>
</dbReference>
<gene>
    <name evidence="2" type="primary">BnaCnng57470D</name>
    <name evidence="2" type="ORF">GSBRNA2T00069194001</name>
</gene>
<sequence length="86" mass="10046">MCFLFFSSRGDERTYRRRRRQSILPPENVETPEIDGRDDVGEKEASFERERKRLVFTVLPNSLEVADPEEEAVEYLLLVRGVLEGT</sequence>
<feature type="region of interest" description="Disordered" evidence="1">
    <location>
        <begin position="18"/>
        <end position="40"/>
    </location>
</feature>
<evidence type="ECO:0000313" key="2">
    <source>
        <dbReference type="EMBL" id="CDY68070.1"/>
    </source>
</evidence>
<dbReference type="Gramene" id="CDY68070">
    <property type="protein sequence ID" value="CDY68070"/>
    <property type="gene ID" value="GSBRNA2T00069194001"/>
</dbReference>
<dbReference type="AlphaFoldDB" id="A0A078JNK3"/>
<reference evidence="2 3" key="1">
    <citation type="journal article" date="2014" name="Science">
        <title>Plant genetics. Early allopolyploid evolution in the post-Neolithic Brassica napus oilseed genome.</title>
        <authorList>
            <person name="Chalhoub B."/>
            <person name="Denoeud F."/>
            <person name="Liu S."/>
            <person name="Parkin I.A."/>
            <person name="Tang H."/>
            <person name="Wang X."/>
            <person name="Chiquet J."/>
            <person name="Belcram H."/>
            <person name="Tong C."/>
            <person name="Samans B."/>
            <person name="Correa M."/>
            <person name="Da Silva C."/>
            <person name="Just J."/>
            <person name="Falentin C."/>
            <person name="Koh C.S."/>
            <person name="Le Clainche I."/>
            <person name="Bernard M."/>
            <person name="Bento P."/>
            <person name="Noel B."/>
            <person name="Labadie K."/>
            <person name="Alberti A."/>
            <person name="Charles M."/>
            <person name="Arnaud D."/>
            <person name="Guo H."/>
            <person name="Daviaud C."/>
            <person name="Alamery S."/>
            <person name="Jabbari K."/>
            <person name="Zhao M."/>
            <person name="Edger P.P."/>
            <person name="Chelaifa H."/>
            <person name="Tack D."/>
            <person name="Lassalle G."/>
            <person name="Mestiri I."/>
            <person name="Schnel N."/>
            <person name="Le Paslier M.C."/>
            <person name="Fan G."/>
            <person name="Renault V."/>
            <person name="Bayer P.E."/>
            <person name="Golicz A.A."/>
            <person name="Manoli S."/>
            <person name="Lee T.H."/>
            <person name="Thi V.H."/>
            <person name="Chalabi S."/>
            <person name="Hu Q."/>
            <person name="Fan C."/>
            <person name="Tollenaere R."/>
            <person name="Lu Y."/>
            <person name="Battail C."/>
            <person name="Shen J."/>
            <person name="Sidebottom C.H."/>
            <person name="Wang X."/>
            <person name="Canaguier A."/>
            <person name="Chauveau A."/>
            <person name="Berard A."/>
            <person name="Deniot G."/>
            <person name="Guan M."/>
            <person name="Liu Z."/>
            <person name="Sun F."/>
            <person name="Lim Y.P."/>
            <person name="Lyons E."/>
            <person name="Town C.D."/>
            <person name="Bancroft I."/>
            <person name="Wang X."/>
            <person name="Meng J."/>
            <person name="Ma J."/>
            <person name="Pires J.C."/>
            <person name="King G.J."/>
            <person name="Brunel D."/>
            <person name="Delourme R."/>
            <person name="Renard M."/>
            <person name="Aury J.M."/>
            <person name="Adams K.L."/>
            <person name="Batley J."/>
            <person name="Snowdon R.J."/>
            <person name="Tost J."/>
            <person name="Edwards D."/>
            <person name="Zhou Y."/>
            <person name="Hua W."/>
            <person name="Sharpe A.G."/>
            <person name="Paterson A.H."/>
            <person name="Guan C."/>
            <person name="Wincker P."/>
        </authorList>
    </citation>
    <scope>NUCLEOTIDE SEQUENCE [LARGE SCALE GENOMIC DNA]</scope>
    <source>
        <strain evidence="3">cv. Darmor-bzh</strain>
    </source>
</reference>
<name>A0A078JNK3_BRANA</name>